<keyword evidence="5" id="KW-0677">Repeat</keyword>
<evidence type="ECO:0000256" key="5">
    <source>
        <dbReference type="ARBA" id="ARBA00022737"/>
    </source>
</evidence>
<keyword evidence="7" id="KW-0472">Membrane</keyword>
<evidence type="ECO:0000259" key="10">
    <source>
        <dbReference type="Pfam" id="PF08263"/>
    </source>
</evidence>
<keyword evidence="12" id="KW-1185">Reference proteome</keyword>
<comment type="subcellular location">
    <subcellularLocation>
        <location evidence="1">Membrane</location>
        <topology evidence="1">Single-pass type I membrane protein</topology>
    </subcellularLocation>
</comment>
<dbReference type="PANTHER" id="PTHR48063:SF90">
    <property type="entry name" value="OS11G0565920 PROTEIN"/>
    <property type="match status" value="1"/>
</dbReference>
<keyword evidence="8" id="KW-0675">Receptor</keyword>
<gene>
    <name evidence="11" type="ORF">DVH24_034029</name>
</gene>
<feature type="domain" description="Leucine-rich repeat-containing N-terminal plant-type" evidence="10">
    <location>
        <begin position="6"/>
        <end position="30"/>
    </location>
</feature>
<evidence type="ECO:0000313" key="11">
    <source>
        <dbReference type="EMBL" id="RXI09412.1"/>
    </source>
</evidence>
<organism evidence="11 12">
    <name type="scientific">Malus domestica</name>
    <name type="common">Apple</name>
    <name type="synonym">Pyrus malus</name>
    <dbReference type="NCBI Taxonomy" id="3750"/>
    <lineage>
        <taxon>Eukaryota</taxon>
        <taxon>Viridiplantae</taxon>
        <taxon>Streptophyta</taxon>
        <taxon>Embryophyta</taxon>
        <taxon>Tracheophyta</taxon>
        <taxon>Spermatophyta</taxon>
        <taxon>Magnoliopsida</taxon>
        <taxon>eudicotyledons</taxon>
        <taxon>Gunneridae</taxon>
        <taxon>Pentapetalae</taxon>
        <taxon>rosids</taxon>
        <taxon>fabids</taxon>
        <taxon>Rosales</taxon>
        <taxon>Rosaceae</taxon>
        <taxon>Amygdaloideae</taxon>
        <taxon>Maleae</taxon>
        <taxon>Malus</taxon>
    </lineage>
</organism>
<evidence type="ECO:0000256" key="8">
    <source>
        <dbReference type="ARBA" id="ARBA00023170"/>
    </source>
</evidence>
<protein>
    <recommendedName>
        <fullName evidence="10">Leucine-rich repeat-containing N-terminal plant-type domain-containing protein</fullName>
    </recommendedName>
</protein>
<keyword evidence="9" id="KW-0325">Glycoprotein</keyword>
<dbReference type="Proteomes" id="UP000290289">
    <property type="component" value="Chromosome 1"/>
</dbReference>
<dbReference type="Gene3D" id="3.80.10.10">
    <property type="entry name" value="Ribonuclease Inhibitor"/>
    <property type="match status" value="1"/>
</dbReference>
<evidence type="ECO:0000256" key="4">
    <source>
        <dbReference type="ARBA" id="ARBA00022729"/>
    </source>
</evidence>
<keyword evidence="6" id="KW-1133">Transmembrane helix</keyword>
<dbReference type="InterPro" id="IPR046956">
    <property type="entry name" value="RLP23-like"/>
</dbReference>
<dbReference type="AlphaFoldDB" id="A0A498KUI3"/>
<sequence>MDENNRVTFSSWGTDGAKQDCCRWKGVACDNRTGHVLKLDFGEEFQLKVNQFQPLRGKISSQLIELQHLEYLDLSWNDLNRSQIPEFIGSLSNLRYLDFS</sequence>
<dbReference type="SUPFAM" id="SSF52058">
    <property type="entry name" value="L domain-like"/>
    <property type="match status" value="1"/>
</dbReference>
<dbReference type="Pfam" id="PF08263">
    <property type="entry name" value="LRRNT_2"/>
    <property type="match status" value="1"/>
</dbReference>
<proteinExistence type="predicted"/>
<accession>A0A498KUI3</accession>
<evidence type="ECO:0000256" key="7">
    <source>
        <dbReference type="ARBA" id="ARBA00023136"/>
    </source>
</evidence>
<reference evidence="11 12" key="1">
    <citation type="submission" date="2018-10" db="EMBL/GenBank/DDBJ databases">
        <title>A high-quality apple genome assembly.</title>
        <authorList>
            <person name="Hu J."/>
        </authorList>
    </citation>
    <scope>NUCLEOTIDE SEQUENCE [LARGE SCALE GENOMIC DNA]</scope>
    <source>
        <strain evidence="12">cv. HFTH1</strain>
        <tissue evidence="11">Young leaf</tissue>
    </source>
</reference>
<keyword evidence="2" id="KW-0433">Leucine-rich repeat</keyword>
<dbReference type="EMBL" id="RDQH01000327">
    <property type="protein sequence ID" value="RXI09412.1"/>
    <property type="molecule type" value="Genomic_DNA"/>
</dbReference>
<evidence type="ECO:0000256" key="1">
    <source>
        <dbReference type="ARBA" id="ARBA00004479"/>
    </source>
</evidence>
<dbReference type="InterPro" id="IPR032675">
    <property type="entry name" value="LRR_dom_sf"/>
</dbReference>
<comment type="caution">
    <text evidence="11">The sequence shown here is derived from an EMBL/GenBank/DDBJ whole genome shotgun (WGS) entry which is preliminary data.</text>
</comment>
<dbReference type="PANTHER" id="PTHR48063">
    <property type="entry name" value="LRR RECEPTOR-LIKE KINASE"/>
    <property type="match status" value="1"/>
</dbReference>
<dbReference type="GO" id="GO:0016020">
    <property type="term" value="C:membrane"/>
    <property type="evidence" value="ECO:0007669"/>
    <property type="project" value="UniProtKB-SubCell"/>
</dbReference>
<dbReference type="InterPro" id="IPR013210">
    <property type="entry name" value="LRR_N_plant-typ"/>
</dbReference>
<evidence type="ECO:0000313" key="12">
    <source>
        <dbReference type="Proteomes" id="UP000290289"/>
    </source>
</evidence>
<name>A0A498KUI3_MALDO</name>
<evidence type="ECO:0000256" key="2">
    <source>
        <dbReference type="ARBA" id="ARBA00022614"/>
    </source>
</evidence>
<keyword evidence="3" id="KW-0812">Transmembrane</keyword>
<evidence type="ECO:0000256" key="3">
    <source>
        <dbReference type="ARBA" id="ARBA00022692"/>
    </source>
</evidence>
<evidence type="ECO:0000256" key="6">
    <source>
        <dbReference type="ARBA" id="ARBA00022989"/>
    </source>
</evidence>
<evidence type="ECO:0000256" key="9">
    <source>
        <dbReference type="ARBA" id="ARBA00023180"/>
    </source>
</evidence>
<keyword evidence="4" id="KW-0732">Signal</keyword>